<dbReference type="AlphaFoldDB" id="A0A849C226"/>
<keyword evidence="3 7" id="KW-0418">Kinase</keyword>
<evidence type="ECO:0000256" key="1">
    <source>
        <dbReference type="ARBA" id="ARBA00022679"/>
    </source>
</evidence>
<dbReference type="GO" id="GO:0005524">
    <property type="term" value="F:ATP binding"/>
    <property type="evidence" value="ECO:0007669"/>
    <property type="project" value="UniProtKB-KW"/>
</dbReference>
<organism evidence="7 8">
    <name type="scientific">Nocardia uniformis</name>
    <dbReference type="NCBI Taxonomy" id="53432"/>
    <lineage>
        <taxon>Bacteria</taxon>
        <taxon>Bacillati</taxon>
        <taxon>Actinomycetota</taxon>
        <taxon>Actinomycetes</taxon>
        <taxon>Mycobacteriales</taxon>
        <taxon>Nocardiaceae</taxon>
        <taxon>Nocardia</taxon>
    </lineage>
</organism>
<feature type="domain" description="SteA-like C-terminal" evidence="6">
    <location>
        <begin position="341"/>
        <end position="391"/>
    </location>
</feature>
<evidence type="ECO:0000313" key="8">
    <source>
        <dbReference type="Proteomes" id="UP000586827"/>
    </source>
</evidence>
<keyword evidence="5" id="KW-1133">Transmembrane helix</keyword>
<sequence>MKMLALLSKPTETLPGLAGIARVDRNTRRLLQRVGAGDVVVLDEMDLDRLTADRLVEAGVAAVINASPSISGRYPNLGPEVLVANNILLLDTVSTDVFSKIKDGAKVRIDDGIVYSDKLIKKEPEVLVECVVLTEQSIAERMIEARYGLADHLEAFAGNTIEFIRTESGLLIDGIGVPELRLDMRKRHVVVVADGSDHAEDLKRIKPFIKEYAPILVGVGRGADTLTRNGYRPDLIVGDPEEITANTLKCGAEVILPADTDGHAKGLERIQDLGIGATTFPSTGAAADLALLLAGHHGASLIVTCGAAASLDDFFDRGRRDSNPATFLTRLKLGTKLMDAKAVAVLYRQRGSGWAVALVVLAALVALIVALLATRMGTEVIDWGLDSWNRLELWVRGLFDQRT</sequence>
<evidence type="ECO:0000256" key="2">
    <source>
        <dbReference type="ARBA" id="ARBA00022741"/>
    </source>
</evidence>
<keyword evidence="1" id="KW-0808">Transferase</keyword>
<gene>
    <name evidence="7" type="ORF">HLB23_11015</name>
</gene>
<keyword evidence="5" id="KW-0472">Membrane</keyword>
<dbReference type="InterPro" id="IPR022215">
    <property type="entry name" value="SteA-like_C"/>
</dbReference>
<accession>A0A849C226</accession>
<evidence type="ECO:0000256" key="4">
    <source>
        <dbReference type="ARBA" id="ARBA00022840"/>
    </source>
</evidence>
<protein>
    <submittedName>
        <fullName evidence="7">Thiamine pyrophosphokinase</fullName>
    </submittedName>
</protein>
<comment type="caution">
    <text evidence="7">The sequence shown here is derived from an EMBL/GenBank/DDBJ whole genome shotgun (WGS) entry which is preliminary data.</text>
</comment>
<dbReference type="NCBIfam" id="NF040608">
    <property type="entry name" value="division_SteA"/>
    <property type="match status" value="1"/>
</dbReference>
<name>A0A849C226_9NOCA</name>
<dbReference type="RefSeq" id="WP_067526803.1">
    <property type="nucleotide sequence ID" value="NZ_JABELX010000004.1"/>
</dbReference>
<dbReference type="Pfam" id="PF12555">
    <property type="entry name" value="SteA-like_C"/>
    <property type="match status" value="1"/>
</dbReference>
<keyword evidence="8" id="KW-1185">Reference proteome</keyword>
<evidence type="ECO:0000256" key="5">
    <source>
        <dbReference type="SAM" id="Phobius"/>
    </source>
</evidence>
<dbReference type="SUPFAM" id="SSF63999">
    <property type="entry name" value="Thiamin pyrophosphokinase, catalytic domain"/>
    <property type="match status" value="1"/>
</dbReference>
<evidence type="ECO:0000259" key="6">
    <source>
        <dbReference type="Pfam" id="PF12555"/>
    </source>
</evidence>
<reference evidence="7 8" key="1">
    <citation type="submission" date="2020-05" db="EMBL/GenBank/DDBJ databases">
        <title>MicrobeNet Type strains.</title>
        <authorList>
            <person name="Nicholson A.C."/>
        </authorList>
    </citation>
    <scope>NUCLEOTIDE SEQUENCE [LARGE SCALE GENOMIC DNA]</scope>
    <source>
        <strain evidence="7 8">JCM 3224</strain>
    </source>
</reference>
<keyword evidence="2" id="KW-0547">Nucleotide-binding</keyword>
<dbReference type="InterPro" id="IPR047795">
    <property type="entry name" value="Put_SteA-like"/>
</dbReference>
<dbReference type="InterPro" id="IPR036759">
    <property type="entry name" value="TPK_catalytic_sf"/>
</dbReference>
<dbReference type="GO" id="GO:0004788">
    <property type="term" value="F:thiamine diphosphokinase activity"/>
    <property type="evidence" value="ECO:0007669"/>
    <property type="project" value="InterPro"/>
</dbReference>
<keyword evidence="4" id="KW-0067">ATP-binding</keyword>
<feature type="transmembrane region" description="Helical" evidence="5">
    <location>
        <begin position="354"/>
        <end position="373"/>
    </location>
</feature>
<dbReference type="EMBL" id="JABELX010000004">
    <property type="protein sequence ID" value="NNH70385.1"/>
    <property type="molecule type" value="Genomic_DNA"/>
</dbReference>
<keyword evidence="5" id="KW-0812">Transmembrane</keyword>
<dbReference type="Proteomes" id="UP000586827">
    <property type="component" value="Unassembled WGS sequence"/>
</dbReference>
<dbReference type="GO" id="GO:0016301">
    <property type="term" value="F:kinase activity"/>
    <property type="evidence" value="ECO:0007669"/>
    <property type="project" value="UniProtKB-KW"/>
</dbReference>
<proteinExistence type="predicted"/>
<dbReference type="GO" id="GO:0009229">
    <property type="term" value="P:thiamine diphosphate biosynthetic process"/>
    <property type="evidence" value="ECO:0007669"/>
    <property type="project" value="InterPro"/>
</dbReference>
<evidence type="ECO:0000313" key="7">
    <source>
        <dbReference type="EMBL" id="NNH70385.1"/>
    </source>
</evidence>
<evidence type="ECO:0000256" key="3">
    <source>
        <dbReference type="ARBA" id="ARBA00022777"/>
    </source>
</evidence>